<reference evidence="1 2" key="1">
    <citation type="submission" date="2011-02" db="EMBL/GenBank/DDBJ databases">
        <authorList>
            <person name="Muzny D."/>
            <person name="Qin X."/>
            <person name="Deng J."/>
            <person name="Jiang H."/>
            <person name="Liu Y."/>
            <person name="Qu J."/>
            <person name="Song X.-Z."/>
            <person name="Zhang L."/>
            <person name="Thornton R."/>
            <person name="Coyle M."/>
            <person name="Francisco L."/>
            <person name="Jackson L."/>
            <person name="Javaid M."/>
            <person name="Korchina V."/>
            <person name="Kovar C."/>
            <person name="Mata R."/>
            <person name="Mathew T."/>
            <person name="Ngo R."/>
            <person name="Nguyen L."/>
            <person name="Nguyen N."/>
            <person name="Okwuonu G."/>
            <person name="Ongeri F."/>
            <person name="Pham C."/>
            <person name="Simmons D."/>
            <person name="Wilczek-Boney K."/>
            <person name="Hale W."/>
            <person name="Jakkamsetti A."/>
            <person name="Pham P."/>
            <person name="Ruth R."/>
            <person name="San Lucas F."/>
            <person name="Warren J."/>
            <person name="Zhang J."/>
            <person name="Zhao Z."/>
            <person name="Zhou C."/>
            <person name="Zhu D."/>
            <person name="Lee S."/>
            <person name="Bess C."/>
            <person name="Blankenburg K."/>
            <person name="Forbes L."/>
            <person name="Fu Q."/>
            <person name="Gubbala S."/>
            <person name="Hirani K."/>
            <person name="Jayaseelan J.C."/>
            <person name="Lara F."/>
            <person name="Munidasa M."/>
            <person name="Palculict T."/>
            <person name="Patil S."/>
            <person name="Pu L.-L."/>
            <person name="Saada N."/>
            <person name="Tang L."/>
            <person name="Weissenberger G."/>
            <person name="Zhu Y."/>
            <person name="Hemphill L."/>
            <person name="Shang Y."/>
            <person name="Youmans B."/>
            <person name="Ayvaz T."/>
            <person name="Ross M."/>
            <person name="Santibanez J."/>
            <person name="Aqrawi P."/>
            <person name="Gross S."/>
            <person name="Joshi V."/>
            <person name="Fowler G."/>
            <person name="Nazareth L."/>
            <person name="Reid J."/>
            <person name="Worley K."/>
            <person name="Petrosino J."/>
            <person name="Highlander S."/>
            <person name="Gibbs R."/>
        </authorList>
    </citation>
    <scope>NUCLEOTIDE SEQUENCE [LARGE SCALE GENOMIC DNA]</scope>
    <source>
        <strain evidence="1 2">ATCC BAA-1200</strain>
    </source>
</reference>
<dbReference type="AlphaFoldDB" id="F2BEP0"/>
<name>F2BEP0_9NEIS</name>
<accession>F2BEP0</accession>
<sequence length="41" mass="5032">MAVPHILLRQQRPSENRVWRFSDGLFVQFAFTLLFRRKRVD</sequence>
<proteinExistence type="predicted"/>
<evidence type="ECO:0000313" key="2">
    <source>
        <dbReference type="Proteomes" id="UP000004105"/>
    </source>
</evidence>
<comment type="caution">
    <text evidence="1">The sequence shown here is derived from an EMBL/GenBank/DDBJ whole genome shotgun (WGS) entry which is preliminary data.</text>
</comment>
<dbReference type="HOGENOM" id="CLU_3273176_0_0_4"/>
<organism evidence="1 2">
    <name type="scientific">Neisseria bacilliformis ATCC BAA-1200</name>
    <dbReference type="NCBI Taxonomy" id="888742"/>
    <lineage>
        <taxon>Bacteria</taxon>
        <taxon>Pseudomonadati</taxon>
        <taxon>Pseudomonadota</taxon>
        <taxon>Betaproteobacteria</taxon>
        <taxon>Neisseriales</taxon>
        <taxon>Neisseriaceae</taxon>
        <taxon>Neisseria</taxon>
    </lineage>
</organism>
<dbReference type="EMBL" id="AFAY01000046">
    <property type="protein sequence ID" value="EGF09945.1"/>
    <property type="molecule type" value="Genomic_DNA"/>
</dbReference>
<protein>
    <submittedName>
        <fullName evidence="1">Uncharacterized protein</fullName>
    </submittedName>
</protein>
<dbReference type="Proteomes" id="UP000004105">
    <property type="component" value="Unassembled WGS sequence"/>
</dbReference>
<keyword evidence="2" id="KW-1185">Reference proteome</keyword>
<gene>
    <name evidence="1" type="ORF">HMPREF9123_2197</name>
</gene>
<evidence type="ECO:0000313" key="1">
    <source>
        <dbReference type="EMBL" id="EGF09945.1"/>
    </source>
</evidence>